<accession>I7LDC4</accession>
<keyword evidence="2" id="KW-1133">Transmembrane helix</keyword>
<keyword evidence="3" id="KW-0732">Signal</keyword>
<proteinExistence type="predicted"/>
<feature type="transmembrane region" description="Helical" evidence="2">
    <location>
        <begin position="556"/>
        <end position="575"/>
    </location>
</feature>
<evidence type="ECO:0000256" key="2">
    <source>
        <dbReference type="SAM" id="Phobius"/>
    </source>
</evidence>
<protein>
    <submittedName>
        <fullName evidence="4">Cell surface protein</fullName>
    </submittedName>
</protein>
<evidence type="ECO:0000256" key="3">
    <source>
        <dbReference type="SAM" id="SignalP"/>
    </source>
</evidence>
<gene>
    <name evidence="4" type="ORF">BN53_01440</name>
</gene>
<feature type="signal peptide" evidence="3">
    <location>
        <begin position="1"/>
        <end position="33"/>
    </location>
</feature>
<feature type="region of interest" description="Disordered" evidence="1">
    <location>
        <begin position="402"/>
        <end position="488"/>
    </location>
</feature>
<dbReference type="eggNOG" id="ENOG502ZB4C">
    <property type="taxonomic scope" value="Bacteria"/>
</dbReference>
<evidence type="ECO:0000256" key="1">
    <source>
        <dbReference type="SAM" id="MobiDB-lite"/>
    </source>
</evidence>
<dbReference type="RefSeq" id="WP_009559329.1">
    <property type="nucleotide sequence ID" value="NZ_CAKD01000012.1"/>
</dbReference>
<keyword evidence="2" id="KW-0472">Membrane</keyword>
<feature type="compositionally biased region" description="Polar residues" evidence="1">
    <location>
        <begin position="77"/>
        <end position="87"/>
    </location>
</feature>
<dbReference type="EMBL" id="CAKD01000012">
    <property type="protein sequence ID" value="CCI84773.1"/>
    <property type="molecule type" value="Genomic_DNA"/>
</dbReference>
<feature type="chain" id="PRO_5003711999" evidence="3">
    <location>
        <begin position="34"/>
        <end position="581"/>
    </location>
</feature>
<organism evidence="4 5">
    <name type="scientific">Lactobacillus pasteurii DSM 23907 = CRBIP 24.76</name>
    <dbReference type="NCBI Taxonomy" id="1423790"/>
    <lineage>
        <taxon>Bacteria</taxon>
        <taxon>Bacillati</taxon>
        <taxon>Bacillota</taxon>
        <taxon>Bacilli</taxon>
        <taxon>Lactobacillales</taxon>
        <taxon>Lactobacillaceae</taxon>
        <taxon>Lactobacillus</taxon>
    </lineage>
</organism>
<comment type="caution">
    <text evidence="4">The sequence shown here is derived from an EMBL/GenBank/DDBJ whole genome shotgun (WGS) entry which is preliminary data.</text>
</comment>
<dbReference type="STRING" id="1423790.BN53_01440"/>
<name>I7LDC4_9LACO</name>
<feature type="compositionally biased region" description="Polar residues" evidence="1">
    <location>
        <begin position="39"/>
        <end position="63"/>
    </location>
</feature>
<keyword evidence="2" id="KW-0812">Transmembrane</keyword>
<feature type="compositionally biased region" description="Basic and acidic residues" evidence="1">
    <location>
        <begin position="430"/>
        <end position="452"/>
    </location>
</feature>
<sequence>MTNTSFRKLMAKTATATVSAAILGQLLVTPAYATETNSELSETVQTSGKAESSDQNQSGVSSTEHFKGLSEDPTEITDGQGNKTTTGEWAKKLNNENDLGIASGFGVFAEKVTVTERADVNSSIATNELDTNSSYRFGTRGKEVNNNATSDVNYIRHATLSDYSFCQMGQANGVHGEHIVFGKDTKIKQTRTDENAVVIFDQEHETRMNDFHNGKDGNKLETEKEDGAYLDVTGVLDDLSKKSVAWQEKQGLKIDTNAMNGIDININEMTADSDNHIYVTVPESVIKNGNAVLKLNRLESLDGKKTTVILNVQSSGDQLDVMAKCEFNYGGQSMGAAETHPHQNHVIWNFGSNVKKLSINNDKIMGSVLATDAKLFVGKNIDGNIIAKEVTIAAENHEWDLADSSNPSIPWTPVVPSQDDPSDNPLAPGKKPDDKKPDDKKPDDKKPDDKKPSTPVVPSQDDPSDNPLAPLPKEPITDLPDVNPGQTTDVEKTTIISGYKPLPKKVHSKTTTSVKHLVLKNNQSTNNKATKLTATNTNQNTTNHILPQTGEKKTSGVLGTILAWLGLSLLAGMLYDPKKKR</sequence>
<reference evidence="4 5" key="1">
    <citation type="submission" date="2012-06" db="EMBL/GenBank/DDBJ databases">
        <title>Draft Genome Sequence of Lactobacillus pasteurii CRBIP 24.76T.</title>
        <authorList>
            <person name="Cousin S."/>
            <person name="Bouchier C."/>
            <person name="Loux V."/>
            <person name="Ma L."/>
            <person name="Creno S."/>
            <person name="Bizet C."/>
            <person name="Clermont D."/>
        </authorList>
    </citation>
    <scope>NUCLEOTIDE SEQUENCE [LARGE SCALE GENOMIC DNA]</scope>
    <source>
        <strain evidence="5">CRBIP 24.76T</strain>
    </source>
</reference>
<evidence type="ECO:0000313" key="5">
    <source>
        <dbReference type="Proteomes" id="UP000009311"/>
    </source>
</evidence>
<dbReference type="AlphaFoldDB" id="I7LDC4"/>
<feature type="region of interest" description="Disordered" evidence="1">
    <location>
        <begin position="39"/>
        <end position="87"/>
    </location>
</feature>
<keyword evidence="5" id="KW-1185">Reference proteome</keyword>
<evidence type="ECO:0000313" key="4">
    <source>
        <dbReference type="EMBL" id="CCI84773.1"/>
    </source>
</evidence>
<dbReference type="Proteomes" id="UP000009311">
    <property type="component" value="Unassembled WGS sequence"/>
</dbReference>